<evidence type="ECO:0000256" key="2">
    <source>
        <dbReference type="ARBA" id="ARBA00000711"/>
    </source>
</evidence>
<keyword evidence="14" id="KW-0067">ATP-binding</keyword>
<dbReference type="Pfam" id="PF02283">
    <property type="entry name" value="CobU"/>
    <property type="match status" value="1"/>
</dbReference>
<dbReference type="PANTHER" id="PTHR34848">
    <property type="match status" value="1"/>
</dbReference>
<comment type="catalytic activity">
    <reaction evidence="2">
        <text>adenosylcob(III)inamide phosphate + GTP + H(+) = adenosylcob(III)inamide-GDP + diphosphate</text>
        <dbReference type="Rhea" id="RHEA:22712"/>
        <dbReference type="ChEBI" id="CHEBI:15378"/>
        <dbReference type="ChEBI" id="CHEBI:33019"/>
        <dbReference type="ChEBI" id="CHEBI:37565"/>
        <dbReference type="ChEBI" id="CHEBI:58502"/>
        <dbReference type="ChEBI" id="CHEBI:60487"/>
        <dbReference type="EC" id="2.7.7.62"/>
    </reaction>
</comment>
<evidence type="ECO:0000313" key="20">
    <source>
        <dbReference type="EMBL" id="AZA08892.1"/>
    </source>
</evidence>
<feature type="active site" description="GMP-histidine intermediate" evidence="18">
    <location>
        <position position="50"/>
    </location>
</feature>
<evidence type="ECO:0000256" key="6">
    <source>
        <dbReference type="ARBA" id="ARBA00005159"/>
    </source>
</evidence>
<dbReference type="Gene3D" id="3.40.50.300">
    <property type="entry name" value="P-loop containing nucleotide triphosphate hydrolases"/>
    <property type="match status" value="1"/>
</dbReference>
<dbReference type="InterPro" id="IPR003203">
    <property type="entry name" value="CobU/CobP"/>
</dbReference>
<feature type="binding site" evidence="19">
    <location>
        <position position="81"/>
    </location>
    <ligand>
        <name>GTP</name>
        <dbReference type="ChEBI" id="CHEBI:37565"/>
    </ligand>
</feature>
<evidence type="ECO:0000256" key="15">
    <source>
        <dbReference type="ARBA" id="ARBA00023134"/>
    </source>
</evidence>
<evidence type="ECO:0000256" key="18">
    <source>
        <dbReference type="PIRSR" id="PIRSR006135-1"/>
    </source>
</evidence>
<dbReference type="Proteomes" id="UP000271426">
    <property type="component" value="Chromosome"/>
</dbReference>
<organism evidence="20 21">
    <name type="scientific">Corynebacterium pseudopelargi</name>
    <dbReference type="NCBI Taxonomy" id="2080757"/>
    <lineage>
        <taxon>Bacteria</taxon>
        <taxon>Bacillati</taxon>
        <taxon>Actinomycetota</taxon>
        <taxon>Actinomycetes</taxon>
        <taxon>Mycobacteriales</taxon>
        <taxon>Corynebacteriaceae</taxon>
        <taxon>Corynebacterium</taxon>
    </lineage>
</organism>
<evidence type="ECO:0000256" key="9">
    <source>
        <dbReference type="ARBA" id="ARBA00012523"/>
    </source>
</evidence>
<comment type="function">
    <text evidence="4">Catalyzes ATP-dependent phosphorylation of adenosylcobinamide and addition of GMP to adenosylcobinamide phosphate.</text>
</comment>
<accession>A0A3G6ITF2</accession>
<dbReference type="GO" id="GO:0005525">
    <property type="term" value="F:GTP binding"/>
    <property type="evidence" value="ECO:0007669"/>
    <property type="project" value="UniProtKB-KW"/>
</dbReference>
<gene>
    <name evidence="20" type="primary">cobU2</name>
    <name evidence="20" type="ORF">CPPEL_03820</name>
</gene>
<evidence type="ECO:0000256" key="12">
    <source>
        <dbReference type="ARBA" id="ARBA00022741"/>
    </source>
</evidence>
<evidence type="ECO:0000256" key="7">
    <source>
        <dbReference type="ARBA" id="ARBA00007490"/>
    </source>
</evidence>
<evidence type="ECO:0000256" key="1">
    <source>
        <dbReference type="ARBA" id="ARBA00000312"/>
    </source>
</evidence>
<dbReference type="GO" id="GO:0008820">
    <property type="term" value="F:cobinamide phosphate guanylyltransferase activity"/>
    <property type="evidence" value="ECO:0007669"/>
    <property type="project" value="UniProtKB-EC"/>
</dbReference>
<evidence type="ECO:0000256" key="17">
    <source>
        <dbReference type="ARBA" id="ARBA00030571"/>
    </source>
</evidence>
<comment type="pathway">
    <text evidence="5">Cofactor biosynthesis; adenosylcobalamin biosynthesis; adenosylcobalamin from cob(II)yrinate a,c-diamide: step 6/7.</text>
</comment>
<evidence type="ECO:0000256" key="3">
    <source>
        <dbReference type="ARBA" id="ARBA00001522"/>
    </source>
</evidence>
<evidence type="ECO:0000256" key="13">
    <source>
        <dbReference type="ARBA" id="ARBA00022777"/>
    </source>
</evidence>
<dbReference type="UniPathway" id="UPA00148">
    <property type="reaction ID" value="UER00236"/>
</dbReference>
<dbReference type="KEGG" id="cpso:CPPEL_03820"/>
<evidence type="ECO:0000256" key="5">
    <source>
        <dbReference type="ARBA" id="ARBA00004692"/>
    </source>
</evidence>
<keyword evidence="21" id="KW-1185">Reference proteome</keyword>
<dbReference type="GO" id="GO:0009236">
    <property type="term" value="P:cobalamin biosynthetic process"/>
    <property type="evidence" value="ECO:0007669"/>
    <property type="project" value="UniProtKB-UniPathway"/>
</dbReference>
<keyword evidence="15 19" id="KW-0342">GTP-binding</keyword>
<comment type="similarity">
    <text evidence="7">Belongs to the CobU/CobP family.</text>
</comment>
<dbReference type="OrthoDB" id="9788370at2"/>
<feature type="binding site" evidence="19">
    <location>
        <begin position="7"/>
        <end position="14"/>
    </location>
    <ligand>
        <name>GTP</name>
        <dbReference type="ChEBI" id="CHEBI:37565"/>
    </ligand>
</feature>
<comment type="catalytic activity">
    <reaction evidence="3">
        <text>adenosylcob(III)inamide + GTP = adenosylcob(III)inamide phosphate + GDP + H(+)</text>
        <dbReference type="Rhea" id="RHEA:15765"/>
        <dbReference type="ChEBI" id="CHEBI:2480"/>
        <dbReference type="ChEBI" id="CHEBI:15378"/>
        <dbReference type="ChEBI" id="CHEBI:37565"/>
        <dbReference type="ChEBI" id="CHEBI:58189"/>
        <dbReference type="ChEBI" id="CHEBI:58502"/>
        <dbReference type="EC" id="2.7.1.156"/>
    </reaction>
</comment>
<comment type="pathway">
    <text evidence="6">Cofactor biosynthesis; adenosylcobalamin biosynthesis; adenosylcobalamin from cob(II)yrinate a,c-diamide: step 5/7.</text>
</comment>
<reference evidence="20 21" key="1">
    <citation type="submission" date="2018-11" db="EMBL/GenBank/DDBJ databases">
        <authorList>
            <person name="Kleinhagauer T."/>
            <person name="Glaeser S.P."/>
            <person name="Spergser J."/>
            <person name="Ruckert C."/>
            <person name="Kaempfer P."/>
            <person name="Busse H.-J."/>
        </authorList>
    </citation>
    <scope>NUCLEOTIDE SEQUENCE [LARGE SCALE GENOMIC DNA]</scope>
    <source>
        <strain evidence="20 21">812CH</strain>
    </source>
</reference>
<dbReference type="EC" id="2.7.1.156" evidence="8"/>
<comment type="catalytic activity">
    <reaction evidence="1">
        <text>adenosylcob(III)inamide + ATP = adenosylcob(III)inamide phosphate + ADP + H(+)</text>
        <dbReference type="Rhea" id="RHEA:15769"/>
        <dbReference type="ChEBI" id="CHEBI:2480"/>
        <dbReference type="ChEBI" id="CHEBI:15378"/>
        <dbReference type="ChEBI" id="CHEBI:30616"/>
        <dbReference type="ChEBI" id="CHEBI:58502"/>
        <dbReference type="ChEBI" id="CHEBI:456216"/>
        <dbReference type="EC" id="2.7.1.156"/>
    </reaction>
</comment>
<keyword evidence="12 19" id="KW-0547">Nucleotide-binding</keyword>
<keyword evidence="10" id="KW-0169">Cobalamin biosynthesis</keyword>
<dbReference type="CDD" id="cd00544">
    <property type="entry name" value="CobU"/>
    <property type="match status" value="1"/>
</dbReference>
<dbReference type="GO" id="GO:0005524">
    <property type="term" value="F:ATP binding"/>
    <property type="evidence" value="ECO:0007669"/>
    <property type="project" value="UniProtKB-KW"/>
</dbReference>
<keyword evidence="11 20" id="KW-0808">Transferase</keyword>
<dbReference type="SUPFAM" id="SSF52540">
    <property type="entry name" value="P-loop containing nucleoside triphosphate hydrolases"/>
    <property type="match status" value="1"/>
</dbReference>
<protein>
    <recommendedName>
        <fullName evidence="16">Adenosylcobinamide kinase</fullName>
        <ecNumber evidence="8">2.7.1.156</ecNumber>
        <ecNumber evidence="9">2.7.7.62</ecNumber>
    </recommendedName>
    <alternativeName>
        <fullName evidence="17">Adenosylcobinamide-phosphate guanylyltransferase</fullName>
    </alternativeName>
</protein>
<evidence type="ECO:0000313" key="21">
    <source>
        <dbReference type="Proteomes" id="UP000271426"/>
    </source>
</evidence>
<name>A0A3G6ITF2_9CORY</name>
<feature type="binding site" evidence="19">
    <location>
        <begin position="30"/>
        <end position="32"/>
    </location>
    <ligand>
        <name>GTP</name>
        <dbReference type="ChEBI" id="CHEBI:37565"/>
    </ligand>
</feature>
<evidence type="ECO:0000256" key="10">
    <source>
        <dbReference type="ARBA" id="ARBA00022573"/>
    </source>
</evidence>
<evidence type="ECO:0000256" key="16">
    <source>
        <dbReference type="ARBA" id="ARBA00029570"/>
    </source>
</evidence>
<dbReference type="PANTHER" id="PTHR34848:SF1">
    <property type="entry name" value="BIFUNCTIONAL ADENOSYLCOBALAMIN BIOSYNTHESIS PROTEIN COBU"/>
    <property type="match status" value="1"/>
</dbReference>
<dbReference type="EMBL" id="CP033898">
    <property type="protein sequence ID" value="AZA08892.1"/>
    <property type="molecule type" value="Genomic_DNA"/>
</dbReference>
<dbReference type="GO" id="GO:0043752">
    <property type="term" value="F:adenosylcobinamide kinase activity"/>
    <property type="evidence" value="ECO:0007669"/>
    <property type="project" value="UniProtKB-EC"/>
</dbReference>
<evidence type="ECO:0000256" key="8">
    <source>
        <dbReference type="ARBA" id="ARBA00012016"/>
    </source>
</evidence>
<dbReference type="InterPro" id="IPR027417">
    <property type="entry name" value="P-loop_NTPase"/>
</dbReference>
<evidence type="ECO:0000256" key="19">
    <source>
        <dbReference type="PIRSR" id="PIRSR006135-2"/>
    </source>
</evidence>
<dbReference type="PIRSF" id="PIRSF006135">
    <property type="entry name" value="CobU"/>
    <property type="match status" value="1"/>
</dbReference>
<dbReference type="AlphaFoldDB" id="A0A3G6ITF2"/>
<dbReference type="RefSeq" id="WP_123959882.1">
    <property type="nucleotide sequence ID" value="NZ_CP033898.1"/>
</dbReference>
<dbReference type="EC" id="2.7.7.62" evidence="9"/>
<evidence type="ECO:0000256" key="4">
    <source>
        <dbReference type="ARBA" id="ARBA00003889"/>
    </source>
</evidence>
<evidence type="ECO:0000256" key="11">
    <source>
        <dbReference type="ARBA" id="ARBA00022679"/>
    </source>
</evidence>
<keyword evidence="13" id="KW-0418">Kinase</keyword>
<proteinExistence type="inferred from homology"/>
<evidence type="ECO:0000256" key="14">
    <source>
        <dbReference type="ARBA" id="ARBA00022840"/>
    </source>
</evidence>
<sequence>MRTLVLGGARSGKSGVAESLVGDGNCVYVATARPFGDSFDADFRARIARHVARRPSHWRTEDQRDLCQCLLQQRQGTLLVDDLATWLSARIDAADGWDDPRALLEGLEQELIQALEAATADVIIVSAEVGMSIVPEHPSARAFRDCLGTLNQAVAEVCEEVLLVVAGQRLKLKSA</sequence>